<dbReference type="GO" id="GO:0016491">
    <property type="term" value="F:oxidoreductase activity"/>
    <property type="evidence" value="ECO:0007669"/>
    <property type="project" value="UniProtKB-KW"/>
</dbReference>
<dbReference type="InterPro" id="IPR050259">
    <property type="entry name" value="SDR"/>
</dbReference>
<proteinExistence type="inferred from homology"/>
<dbReference type="AlphaFoldDB" id="A0A225CBW2"/>
<name>A0A225CBW2_9MICO</name>
<accession>A0A225CBW2</accession>
<dbReference type="OrthoDB" id="7064009at2"/>
<dbReference type="PROSITE" id="PS00061">
    <property type="entry name" value="ADH_SHORT"/>
    <property type="match status" value="1"/>
</dbReference>
<comment type="similarity">
    <text evidence="1">Belongs to the short-chain dehydrogenases/reductases (SDR) family.</text>
</comment>
<protein>
    <submittedName>
        <fullName evidence="3">3-oxoacyl-ACP reductase</fullName>
    </submittedName>
</protein>
<keyword evidence="4" id="KW-1185">Reference proteome</keyword>
<comment type="caution">
    <text evidence="3">The sequence shown here is derived from an EMBL/GenBank/DDBJ whole genome shotgun (WGS) entry which is preliminary data.</text>
</comment>
<evidence type="ECO:0000256" key="1">
    <source>
        <dbReference type="ARBA" id="ARBA00006484"/>
    </source>
</evidence>
<dbReference type="PRINTS" id="PR00081">
    <property type="entry name" value="GDHRDH"/>
</dbReference>
<dbReference type="PANTHER" id="PTHR42879">
    <property type="entry name" value="3-OXOACYL-(ACYL-CARRIER-PROTEIN) REDUCTASE"/>
    <property type="match status" value="1"/>
</dbReference>
<dbReference type="Proteomes" id="UP000215316">
    <property type="component" value="Unassembled WGS sequence"/>
</dbReference>
<dbReference type="Gene3D" id="3.40.50.720">
    <property type="entry name" value="NAD(P)-binding Rossmann-like Domain"/>
    <property type="match status" value="1"/>
</dbReference>
<evidence type="ECO:0000256" key="2">
    <source>
        <dbReference type="ARBA" id="ARBA00023002"/>
    </source>
</evidence>
<dbReference type="InterPro" id="IPR020904">
    <property type="entry name" value="Sc_DH/Rdtase_CS"/>
</dbReference>
<keyword evidence="2" id="KW-0560">Oxidoreductase</keyword>
<dbReference type="InterPro" id="IPR002347">
    <property type="entry name" value="SDR_fam"/>
</dbReference>
<dbReference type="RefSeq" id="WP_094131062.1">
    <property type="nucleotide sequence ID" value="NZ_CP040788.1"/>
</dbReference>
<sequence>MSAHAAPGPARSERLLGRTALVTGAASGIGRAVATHFLAAGARVVLLDRAASVHDVAAALGADGAVAADLADERAVTRAVAEAEALLGRIDVLVSSHGILTEAHVVDMDLATWQRTIDVDLTSVFLVTRAVLPGMLARRDGRIIQIASQLGQKGGTGLAHYAAAKAGVIAFTKSLALEVSASNVLANVIAPGPVETPLVDGISEDWKAAKRRELPLGRFGTVDEVAPVAVMLAADPDGNLFVGQTLGPNSGDVMP</sequence>
<dbReference type="PANTHER" id="PTHR42879:SF2">
    <property type="entry name" value="3-OXOACYL-[ACYL-CARRIER-PROTEIN] REDUCTASE FABG"/>
    <property type="match status" value="1"/>
</dbReference>
<reference evidence="3" key="1">
    <citation type="submission" date="2017-08" db="EMBL/GenBank/DDBJ databases">
        <title>Genomes of multiple Clavibacter strains from different subspecies.</title>
        <authorList>
            <person name="Yuan X.-K."/>
            <person name="Li X.-S."/>
            <person name="Nie J."/>
            <person name="De Boer S.H."/>
        </authorList>
    </citation>
    <scope>NUCLEOTIDE SEQUENCE [LARGE SCALE GENOMIC DNA]</scope>
    <source>
        <strain evidence="3">ATCC 33566</strain>
    </source>
</reference>
<organism evidence="3 4">
    <name type="scientific">Clavibacter tessellarius</name>
    <dbReference type="NCBI Taxonomy" id="31965"/>
    <lineage>
        <taxon>Bacteria</taxon>
        <taxon>Bacillati</taxon>
        <taxon>Actinomycetota</taxon>
        <taxon>Actinomycetes</taxon>
        <taxon>Micrococcales</taxon>
        <taxon>Microbacteriaceae</taxon>
        <taxon>Clavibacter</taxon>
    </lineage>
</organism>
<dbReference type="EMBL" id="MZMQ01000001">
    <property type="protein sequence ID" value="OQJ64237.1"/>
    <property type="molecule type" value="Genomic_DNA"/>
</dbReference>
<dbReference type="GO" id="GO:0032787">
    <property type="term" value="P:monocarboxylic acid metabolic process"/>
    <property type="evidence" value="ECO:0007669"/>
    <property type="project" value="UniProtKB-ARBA"/>
</dbReference>
<evidence type="ECO:0000313" key="4">
    <source>
        <dbReference type="Proteomes" id="UP000215316"/>
    </source>
</evidence>
<dbReference type="PRINTS" id="PR00080">
    <property type="entry name" value="SDRFAMILY"/>
</dbReference>
<dbReference type="FunFam" id="3.40.50.720:FF:000173">
    <property type="entry name" value="3-oxoacyl-[acyl-carrier protein] reductase"/>
    <property type="match status" value="1"/>
</dbReference>
<gene>
    <name evidence="3" type="ORF">B5P24_15145</name>
</gene>
<evidence type="ECO:0000313" key="3">
    <source>
        <dbReference type="EMBL" id="OQJ64237.1"/>
    </source>
</evidence>
<dbReference type="SUPFAM" id="SSF51735">
    <property type="entry name" value="NAD(P)-binding Rossmann-fold domains"/>
    <property type="match status" value="1"/>
</dbReference>
<dbReference type="Pfam" id="PF13561">
    <property type="entry name" value="adh_short_C2"/>
    <property type="match status" value="1"/>
</dbReference>
<dbReference type="InterPro" id="IPR036291">
    <property type="entry name" value="NAD(P)-bd_dom_sf"/>
</dbReference>